<proteinExistence type="predicted"/>
<accession>A0ABQ3KDA5</accession>
<name>A0ABQ3KDA5_9PSEU</name>
<dbReference type="Pfam" id="PF19809">
    <property type="entry name" value="DUF6292"/>
    <property type="match status" value="1"/>
</dbReference>
<organism evidence="2 3">
    <name type="scientific">Amycolatopsis bullii</name>
    <dbReference type="NCBI Taxonomy" id="941987"/>
    <lineage>
        <taxon>Bacteria</taxon>
        <taxon>Bacillati</taxon>
        <taxon>Actinomycetota</taxon>
        <taxon>Actinomycetes</taxon>
        <taxon>Pseudonocardiales</taxon>
        <taxon>Pseudonocardiaceae</taxon>
        <taxon>Amycolatopsis</taxon>
    </lineage>
</organism>
<keyword evidence="3" id="KW-1185">Reference proteome</keyword>
<feature type="domain" description="DUF6292" evidence="1">
    <location>
        <begin position="4"/>
        <end position="88"/>
    </location>
</feature>
<protein>
    <recommendedName>
        <fullName evidence="1">DUF6292 domain-containing protein</fullName>
    </recommendedName>
</protein>
<sequence length="124" mass="13085">MAGYLRAVSAAVGVLPGGVGRDFDPPAAYLALDRRCALAPERDLVLVWSAESGWELVLEHAELGPGEVLGRFGDPLVPEPAEVARFVDEVAAGRRQGGRPACGAVSDLADLLQRYTVLALPPRP</sequence>
<dbReference type="EMBL" id="BNAW01000013">
    <property type="protein sequence ID" value="GHG14206.1"/>
    <property type="molecule type" value="Genomic_DNA"/>
</dbReference>
<dbReference type="Proteomes" id="UP000649955">
    <property type="component" value="Unassembled WGS sequence"/>
</dbReference>
<evidence type="ECO:0000313" key="2">
    <source>
        <dbReference type="EMBL" id="GHG14206.1"/>
    </source>
</evidence>
<evidence type="ECO:0000313" key="3">
    <source>
        <dbReference type="Proteomes" id="UP000649955"/>
    </source>
</evidence>
<dbReference type="InterPro" id="IPR046259">
    <property type="entry name" value="DUF6292"/>
</dbReference>
<gene>
    <name evidence="2" type="ORF">GCM10017567_34860</name>
</gene>
<reference evidence="3" key="1">
    <citation type="journal article" date="2019" name="Int. J. Syst. Evol. Microbiol.">
        <title>The Global Catalogue of Microorganisms (GCM) 10K type strain sequencing project: providing services to taxonomists for standard genome sequencing and annotation.</title>
        <authorList>
            <consortium name="The Broad Institute Genomics Platform"/>
            <consortium name="The Broad Institute Genome Sequencing Center for Infectious Disease"/>
            <person name="Wu L."/>
            <person name="Ma J."/>
        </authorList>
    </citation>
    <scope>NUCLEOTIDE SEQUENCE [LARGE SCALE GENOMIC DNA]</scope>
    <source>
        <strain evidence="3">CGMCC 4.7680</strain>
    </source>
</reference>
<evidence type="ECO:0000259" key="1">
    <source>
        <dbReference type="Pfam" id="PF19809"/>
    </source>
</evidence>
<comment type="caution">
    <text evidence="2">The sequence shown here is derived from an EMBL/GenBank/DDBJ whole genome shotgun (WGS) entry which is preliminary data.</text>
</comment>